<evidence type="ECO:0000313" key="3">
    <source>
        <dbReference type="Proteomes" id="UP000000238"/>
    </source>
</evidence>
<sequence>MTDYLKNAFRGLELSPPLFYKWPTGIRFEIGSPEMGAWINREKRVLNNHYFEKALHRALSICNAAFSATDEVDVVYETLRHRRHKIKIKSHIIRQVSSSGHRNVIFESRKAGSLKGLHWKTAYVTGATSSEINYAAIFLSIVNADFSRRKPSLRGRCYLVNRTRGMVLHLYDDRGLDLIATEKSALREIYTRYNAWILAYDKARIDAMFSDE</sequence>
<feature type="domain" description="DUF3885" evidence="1">
    <location>
        <begin position="2"/>
        <end position="201"/>
    </location>
</feature>
<dbReference type="eggNOG" id="ENOG502ZC9V">
    <property type="taxonomic scope" value="Bacteria"/>
</dbReference>
<dbReference type="OrthoDB" id="72213at2"/>
<proteinExistence type="predicted"/>
<dbReference type="InterPro" id="IPR024976">
    <property type="entry name" value="DUF3885"/>
</dbReference>
<dbReference type="EMBL" id="CP000155">
    <property type="protein sequence ID" value="ABC28185.1"/>
    <property type="molecule type" value="Genomic_DNA"/>
</dbReference>
<accession>Q2SMD9</accession>
<dbReference type="RefSeq" id="WP_011395258.1">
    <property type="nucleotide sequence ID" value="NC_007645.1"/>
</dbReference>
<dbReference type="KEGG" id="hch:HCH_01317"/>
<reference evidence="2 3" key="1">
    <citation type="journal article" date="2005" name="Nucleic Acids Res.">
        <title>Genomic blueprint of Hahella chejuensis, a marine microbe producing an algicidal agent.</title>
        <authorList>
            <person name="Jeong H."/>
            <person name="Yim J.H."/>
            <person name="Lee C."/>
            <person name="Choi S.-H."/>
            <person name="Park Y.K."/>
            <person name="Yoon S.H."/>
            <person name="Hur C.-G."/>
            <person name="Kang H.-Y."/>
            <person name="Kim D."/>
            <person name="Lee H.H."/>
            <person name="Park K.H."/>
            <person name="Park S.-H."/>
            <person name="Park H.-S."/>
            <person name="Lee H.K."/>
            <person name="Oh T.K."/>
            <person name="Kim J.F."/>
        </authorList>
    </citation>
    <scope>NUCLEOTIDE SEQUENCE [LARGE SCALE GENOMIC DNA]</scope>
    <source>
        <strain evidence="2 3">KCTC 2396</strain>
    </source>
</reference>
<dbReference type="HOGENOM" id="CLU_077093_1_0_6"/>
<dbReference type="STRING" id="349521.HCH_01317"/>
<evidence type="ECO:0000313" key="2">
    <source>
        <dbReference type="EMBL" id="ABC28185.1"/>
    </source>
</evidence>
<evidence type="ECO:0000259" key="1">
    <source>
        <dbReference type="Pfam" id="PF13021"/>
    </source>
</evidence>
<gene>
    <name evidence="2" type="ordered locus">HCH_01317</name>
</gene>
<dbReference type="Pfam" id="PF13021">
    <property type="entry name" value="DUF3885"/>
    <property type="match status" value="1"/>
</dbReference>
<name>Q2SMD9_HAHCH</name>
<dbReference type="Proteomes" id="UP000000238">
    <property type="component" value="Chromosome"/>
</dbReference>
<dbReference type="AlphaFoldDB" id="Q2SMD9"/>
<organism evidence="2 3">
    <name type="scientific">Hahella chejuensis (strain KCTC 2396)</name>
    <dbReference type="NCBI Taxonomy" id="349521"/>
    <lineage>
        <taxon>Bacteria</taxon>
        <taxon>Pseudomonadati</taxon>
        <taxon>Pseudomonadota</taxon>
        <taxon>Gammaproteobacteria</taxon>
        <taxon>Oceanospirillales</taxon>
        <taxon>Hahellaceae</taxon>
        <taxon>Hahella</taxon>
    </lineage>
</organism>
<keyword evidence="3" id="KW-1185">Reference proteome</keyword>
<protein>
    <recommendedName>
        <fullName evidence="1">DUF3885 domain-containing protein</fullName>
    </recommendedName>
</protein>